<sequence length="146" mass="15919">MSFGLAEDTASRQVSAAAELADWLAGGHGSRTLADCTSDDVLVYMAGWYTTMHRGRKAADGSLSPKGVEGRLSLLSGFFVRAGRHGRYNPATGSGNRCETVRVMDYKRGYARLAMEGGYVEHPAVPLLADKYRQLLHHLWACVRDA</sequence>
<dbReference type="EMBL" id="LSYV01000038">
    <property type="protein sequence ID" value="KXZ47200.1"/>
    <property type="molecule type" value="Genomic_DNA"/>
</dbReference>
<protein>
    <submittedName>
        <fullName evidence="1">Uncharacterized protein</fullName>
    </submittedName>
</protein>
<keyword evidence="2" id="KW-1185">Reference proteome</keyword>
<evidence type="ECO:0000313" key="2">
    <source>
        <dbReference type="Proteomes" id="UP000075714"/>
    </source>
</evidence>
<dbReference type="OrthoDB" id="559674at2759"/>
<proteinExistence type="predicted"/>
<name>A0A150GCY2_GONPE</name>
<reference evidence="2" key="1">
    <citation type="journal article" date="2016" name="Nat. Commun.">
        <title>The Gonium pectorale genome demonstrates co-option of cell cycle regulation during the evolution of multicellularity.</title>
        <authorList>
            <person name="Hanschen E.R."/>
            <person name="Marriage T.N."/>
            <person name="Ferris P.J."/>
            <person name="Hamaji T."/>
            <person name="Toyoda A."/>
            <person name="Fujiyama A."/>
            <person name="Neme R."/>
            <person name="Noguchi H."/>
            <person name="Minakuchi Y."/>
            <person name="Suzuki M."/>
            <person name="Kawai-Toyooka H."/>
            <person name="Smith D.R."/>
            <person name="Sparks H."/>
            <person name="Anderson J."/>
            <person name="Bakaric R."/>
            <person name="Luria V."/>
            <person name="Karger A."/>
            <person name="Kirschner M.W."/>
            <person name="Durand P.M."/>
            <person name="Michod R.E."/>
            <person name="Nozaki H."/>
            <person name="Olson B.J."/>
        </authorList>
    </citation>
    <scope>NUCLEOTIDE SEQUENCE [LARGE SCALE GENOMIC DNA]</scope>
    <source>
        <strain evidence="2">NIES-2863</strain>
    </source>
</reference>
<gene>
    <name evidence="1" type="ORF">GPECTOR_37g206</name>
</gene>
<dbReference type="Proteomes" id="UP000075714">
    <property type="component" value="Unassembled WGS sequence"/>
</dbReference>
<organism evidence="1 2">
    <name type="scientific">Gonium pectorale</name>
    <name type="common">Green alga</name>
    <dbReference type="NCBI Taxonomy" id="33097"/>
    <lineage>
        <taxon>Eukaryota</taxon>
        <taxon>Viridiplantae</taxon>
        <taxon>Chlorophyta</taxon>
        <taxon>core chlorophytes</taxon>
        <taxon>Chlorophyceae</taxon>
        <taxon>CS clade</taxon>
        <taxon>Chlamydomonadales</taxon>
        <taxon>Volvocaceae</taxon>
        <taxon>Gonium</taxon>
    </lineage>
</organism>
<accession>A0A150GCY2</accession>
<evidence type="ECO:0000313" key="1">
    <source>
        <dbReference type="EMBL" id="KXZ47200.1"/>
    </source>
</evidence>
<comment type="caution">
    <text evidence="1">The sequence shown here is derived from an EMBL/GenBank/DDBJ whole genome shotgun (WGS) entry which is preliminary data.</text>
</comment>
<dbReference type="AlphaFoldDB" id="A0A150GCY2"/>